<sequence>MKIYFSYSVTRNYFENLVRALETGLKDVGPSSNQATCSKSSSSKNLVGGKGSKMGKVKVTGTSSRVAGRTTDDGNLWSCEHCTYANPRSLNVCQMCEKHR</sequence>
<dbReference type="AlphaFoldDB" id="A0A2I0VGS5"/>
<evidence type="ECO:0000313" key="7">
    <source>
        <dbReference type="Proteomes" id="UP000233837"/>
    </source>
</evidence>
<dbReference type="EMBL" id="KZ504310">
    <property type="protein sequence ID" value="PKU62609.1"/>
    <property type="molecule type" value="Genomic_DNA"/>
</dbReference>
<evidence type="ECO:0000259" key="5">
    <source>
        <dbReference type="PROSITE" id="PS01358"/>
    </source>
</evidence>
<evidence type="ECO:0000256" key="1">
    <source>
        <dbReference type="ARBA" id="ARBA00022723"/>
    </source>
</evidence>
<accession>A0A2I0VGS5</accession>
<dbReference type="Gene3D" id="2.30.30.380">
    <property type="entry name" value="Zn-finger domain of Sec23/24"/>
    <property type="match status" value="1"/>
</dbReference>
<evidence type="ECO:0000313" key="6">
    <source>
        <dbReference type="EMBL" id="PKU62609.1"/>
    </source>
</evidence>
<dbReference type="Proteomes" id="UP000233837">
    <property type="component" value="Unassembled WGS sequence"/>
</dbReference>
<evidence type="ECO:0000256" key="3">
    <source>
        <dbReference type="ARBA" id="ARBA00022833"/>
    </source>
</evidence>
<feature type="compositionally biased region" description="Polar residues" evidence="4">
    <location>
        <begin position="30"/>
        <end position="45"/>
    </location>
</feature>
<dbReference type="GO" id="GO:0008270">
    <property type="term" value="F:zinc ion binding"/>
    <property type="evidence" value="ECO:0007669"/>
    <property type="project" value="UniProtKB-KW"/>
</dbReference>
<protein>
    <submittedName>
        <fullName evidence="6">Putative E3 ubiquitin-protein ligase ARI8</fullName>
    </submittedName>
</protein>
<dbReference type="SUPFAM" id="SSF90209">
    <property type="entry name" value="Ran binding protein zinc finger-like"/>
    <property type="match status" value="1"/>
</dbReference>
<evidence type="ECO:0000256" key="4">
    <source>
        <dbReference type="SAM" id="MobiDB-lite"/>
    </source>
</evidence>
<dbReference type="SMART" id="SM00547">
    <property type="entry name" value="ZnF_RBZ"/>
    <property type="match status" value="1"/>
</dbReference>
<reference evidence="6 7" key="1">
    <citation type="journal article" date="2016" name="Sci. Rep.">
        <title>The Dendrobium catenatum Lindl. genome sequence provides insights into polysaccharide synthase, floral development and adaptive evolution.</title>
        <authorList>
            <person name="Zhang G.Q."/>
            <person name="Xu Q."/>
            <person name="Bian C."/>
            <person name="Tsai W.C."/>
            <person name="Yeh C.M."/>
            <person name="Liu K.W."/>
            <person name="Yoshida K."/>
            <person name="Zhang L.S."/>
            <person name="Chang S.B."/>
            <person name="Chen F."/>
            <person name="Shi Y."/>
            <person name="Su Y.Y."/>
            <person name="Zhang Y.Q."/>
            <person name="Chen L.J."/>
            <person name="Yin Y."/>
            <person name="Lin M."/>
            <person name="Huang H."/>
            <person name="Deng H."/>
            <person name="Wang Z.W."/>
            <person name="Zhu S.L."/>
            <person name="Zhao X."/>
            <person name="Deng C."/>
            <person name="Niu S.C."/>
            <person name="Huang J."/>
            <person name="Wang M."/>
            <person name="Liu G.H."/>
            <person name="Yang H.J."/>
            <person name="Xiao X.J."/>
            <person name="Hsiao Y.Y."/>
            <person name="Wu W.L."/>
            <person name="Chen Y.Y."/>
            <person name="Mitsuda N."/>
            <person name="Ohme-Takagi M."/>
            <person name="Luo Y.B."/>
            <person name="Van de Peer Y."/>
            <person name="Liu Z.J."/>
        </authorList>
    </citation>
    <scope>NUCLEOTIDE SEQUENCE [LARGE SCALE GENOMIC DNA]</scope>
    <source>
        <tissue evidence="6">The whole plant</tissue>
    </source>
</reference>
<evidence type="ECO:0000256" key="2">
    <source>
        <dbReference type="ARBA" id="ARBA00022771"/>
    </source>
</evidence>
<dbReference type="PROSITE" id="PS01358">
    <property type="entry name" value="ZF_RANBP2_1"/>
    <property type="match status" value="1"/>
</dbReference>
<dbReference type="InterPro" id="IPR001876">
    <property type="entry name" value="Znf_RanBP2"/>
</dbReference>
<organism evidence="6 7">
    <name type="scientific">Dendrobium catenatum</name>
    <dbReference type="NCBI Taxonomy" id="906689"/>
    <lineage>
        <taxon>Eukaryota</taxon>
        <taxon>Viridiplantae</taxon>
        <taxon>Streptophyta</taxon>
        <taxon>Embryophyta</taxon>
        <taxon>Tracheophyta</taxon>
        <taxon>Spermatophyta</taxon>
        <taxon>Magnoliopsida</taxon>
        <taxon>Liliopsida</taxon>
        <taxon>Asparagales</taxon>
        <taxon>Orchidaceae</taxon>
        <taxon>Epidendroideae</taxon>
        <taxon>Malaxideae</taxon>
        <taxon>Dendrobiinae</taxon>
        <taxon>Dendrobium</taxon>
    </lineage>
</organism>
<dbReference type="InterPro" id="IPR036443">
    <property type="entry name" value="Znf_RanBP2_sf"/>
</dbReference>
<feature type="domain" description="RanBP2-type" evidence="5">
    <location>
        <begin position="77"/>
        <end position="96"/>
    </location>
</feature>
<proteinExistence type="predicted"/>
<dbReference type="STRING" id="906689.A0A2I0VGS5"/>
<keyword evidence="3" id="KW-0862">Zinc</keyword>
<keyword evidence="7" id="KW-1185">Reference proteome</keyword>
<name>A0A2I0VGS5_9ASPA</name>
<keyword evidence="2" id="KW-0863">Zinc-finger</keyword>
<feature type="region of interest" description="Disordered" evidence="4">
    <location>
        <begin position="27"/>
        <end position="66"/>
    </location>
</feature>
<gene>
    <name evidence="6" type="primary">ARI8</name>
    <name evidence="6" type="ORF">MA16_Dca027909</name>
</gene>
<keyword evidence="1" id="KW-0479">Metal-binding</keyword>
<reference evidence="6 7" key="2">
    <citation type="journal article" date="2017" name="Nature">
        <title>The Apostasia genome and the evolution of orchids.</title>
        <authorList>
            <person name="Zhang G.Q."/>
            <person name="Liu K.W."/>
            <person name="Li Z."/>
            <person name="Lohaus R."/>
            <person name="Hsiao Y.Y."/>
            <person name="Niu S.C."/>
            <person name="Wang J.Y."/>
            <person name="Lin Y.C."/>
            <person name="Xu Q."/>
            <person name="Chen L.J."/>
            <person name="Yoshida K."/>
            <person name="Fujiwara S."/>
            <person name="Wang Z.W."/>
            <person name="Zhang Y.Q."/>
            <person name="Mitsuda N."/>
            <person name="Wang M."/>
            <person name="Liu G.H."/>
            <person name="Pecoraro L."/>
            <person name="Huang H.X."/>
            <person name="Xiao X.J."/>
            <person name="Lin M."/>
            <person name="Wu X.Y."/>
            <person name="Wu W.L."/>
            <person name="Chen Y.Y."/>
            <person name="Chang S.B."/>
            <person name="Sakamoto S."/>
            <person name="Ohme-Takagi M."/>
            <person name="Yagi M."/>
            <person name="Zeng S.J."/>
            <person name="Shen C.Y."/>
            <person name="Yeh C.M."/>
            <person name="Luo Y.B."/>
            <person name="Tsai W.C."/>
            <person name="Van de Peer Y."/>
            <person name="Liu Z.J."/>
        </authorList>
    </citation>
    <scope>NUCLEOTIDE SEQUENCE [LARGE SCALE GENOMIC DNA]</scope>
    <source>
        <tissue evidence="6">The whole plant</tissue>
    </source>
</reference>